<keyword evidence="1" id="KW-0812">Transmembrane</keyword>
<accession>A0A0S2IAM3</accession>
<name>A0A0S2IAM3_9CHLO</name>
<evidence type="ECO:0000256" key="1">
    <source>
        <dbReference type="SAM" id="Phobius"/>
    </source>
</evidence>
<sequence length="480" mass="55911">MLDQVKLRYMLEQFGLLTKEIFFYNTLKNYAYSHCLNTYFFVIQTMVKIYKKKKRFIIKTKFLVIFSVAKTNFLSFAYSLNNKFFVLGALKNLLSRTNQQVTKALNIDSKQVATCLVQENPIENYKKANGTSETTREAVSRFNFDFSLYMPFKPTHITNIDIKFLTWFVGFVEGDGSFWARQSNSNYNNIVVIDDIEIDLTLIPQRGEFEITQSIKNVKLLFLIKKKLGFGRIISFSHENKKYYKWYTSKKENIIRLIHILNGNLVLEKRRLQFTKWLLKLNQAWFLNIPEIISNCTVSLNDGWLSGFSDADAGFYTNILQDFKGSKKSDGTHYVKFSTKYYITQLGELPVLEKIKTLVNATTKIGTITNGKTQTLYNRLEINDSNCNEILITYFTEFPLKGIRKIASLRWARVHAYKALHLVVTQREAIKLARLVSNLQEPANEFPLRNLANNFSKEELNIFSNLPLSQRHPTYVKKKP</sequence>
<keyword evidence="1" id="KW-1133">Transmembrane helix</keyword>
<keyword evidence="3" id="KW-0255">Endonuclease</keyword>
<dbReference type="InterPro" id="IPR004860">
    <property type="entry name" value="LAGLIDADG_dom"/>
</dbReference>
<feature type="domain" description="Homing endonuclease LAGLIDADG" evidence="2">
    <location>
        <begin position="305"/>
        <end position="414"/>
    </location>
</feature>
<dbReference type="GO" id="GO:0004519">
    <property type="term" value="F:endonuclease activity"/>
    <property type="evidence" value="ECO:0007669"/>
    <property type="project" value="UniProtKB-KW"/>
</dbReference>
<dbReference type="SUPFAM" id="SSF55608">
    <property type="entry name" value="Homing endonucleases"/>
    <property type="match status" value="2"/>
</dbReference>
<dbReference type="InterPro" id="IPR027434">
    <property type="entry name" value="Homing_endonucl"/>
</dbReference>
<feature type="transmembrane region" description="Helical" evidence="1">
    <location>
        <begin position="62"/>
        <end position="80"/>
    </location>
</feature>
<feature type="domain" description="Homing endonuclease LAGLIDADG" evidence="2">
    <location>
        <begin position="169"/>
        <end position="277"/>
    </location>
</feature>
<dbReference type="Gene3D" id="3.10.28.10">
    <property type="entry name" value="Homing endonucleases"/>
    <property type="match status" value="2"/>
</dbReference>
<dbReference type="InterPro" id="IPR051289">
    <property type="entry name" value="LAGLIDADG_Endonuclease"/>
</dbReference>
<dbReference type="AlphaFoldDB" id="A0A0S2IAM3"/>
<keyword evidence="3" id="KW-0378">Hydrolase</keyword>
<protein>
    <submittedName>
        <fullName evidence="3">Putative LAGLIDADG homing endonuclease</fullName>
    </submittedName>
</protein>
<dbReference type="PANTHER" id="PTHR36181:SF2">
    <property type="entry name" value="INTRON-ENCODED ENDONUCLEASE AI3-RELATED"/>
    <property type="match status" value="1"/>
</dbReference>
<dbReference type="EMBL" id="KT624633">
    <property type="protein sequence ID" value="ALO20842.1"/>
    <property type="molecule type" value="Genomic_DNA"/>
</dbReference>
<dbReference type="PANTHER" id="PTHR36181">
    <property type="entry name" value="INTRON-ENCODED ENDONUCLEASE AI3-RELATED"/>
    <property type="match status" value="1"/>
</dbReference>
<keyword evidence="3" id="KW-0150">Chloroplast</keyword>
<proteinExistence type="predicted"/>
<gene>
    <name evidence="3" type="primary">orf480</name>
</gene>
<evidence type="ECO:0000259" key="2">
    <source>
        <dbReference type="Pfam" id="PF00961"/>
    </source>
</evidence>
<organism evidence="3">
    <name type="scientific">Chlamydomonas nivalis</name>
    <dbReference type="NCBI Taxonomy" id="47906"/>
    <lineage>
        <taxon>Eukaryota</taxon>
        <taxon>Viridiplantae</taxon>
        <taxon>Chlorophyta</taxon>
        <taxon>core chlorophytes</taxon>
        <taxon>Chlorophyceae</taxon>
        <taxon>CS clade</taxon>
        <taxon>Chlamydomonadales</taxon>
        <taxon>Chlamydomonadaceae</taxon>
        <taxon>Chlamydomonas</taxon>
    </lineage>
</organism>
<reference evidence="3" key="1">
    <citation type="journal article" date="2015" name="BMC Evol. Biol.">
        <title>Chloroplast phylogenomic analysis of chlorophyte green algae identifies a novel lineage sister to the Sphaeropleales (Chlorophyceae).</title>
        <authorList>
            <person name="Lemieux C."/>
            <person name="Vincent A.T."/>
            <person name="Labarre A."/>
            <person name="Otis C."/>
            <person name="Turmel M."/>
        </authorList>
    </citation>
    <scope>NUCLEOTIDE SEQUENCE</scope>
</reference>
<keyword evidence="3" id="KW-0540">Nuclease</keyword>
<evidence type="ECO:0000313" key="3">
    <source>
        <dbReference type="EMBL" id="ALO20842.1"/>
    </source>
</evidence>
<dbReference type="GO" id="GO:0005739">
    <property type="term" value="C:mitochondrion"/>
    <property type="evidence" value="ECO:0007669"/>
    <property type="project" value="UniProtKB-ARBA"/>
</dbReference>
<keyword evidence="1" id="KW-0472">Membrane</keyword>
<dbReference type="Pfam" id="PF00961">
    <property type="entry name" value="LAGLIDADG_1"/>
    <property type="match status" value="2"/>
</dbReference>
<keyword evidence="3" id="KW-0934">Plastid</keyword>
<geneLocation type="chloroplast" evidence="3"/>